<evidence type="ECO:0000256" key="1">
    <source>
        <dbReference type="RuleBase" id="RU363098"/>
    </source>
</evidence>
<keyword evidence="1" id="KW-0808">Transferase</keyword>
<dbReference type="RefSeq" id="XP_062661631.1">
    <property type="nucleotide sequence ID" value="XM_062803679.1"/>
</dbReference>
<comment type="similarity">
    <text evidence="1">Belongs to the RdRP family.</text>
</comment>
<feature type="compositionally biased region" description="Basic residues" evidence="2">
    <location>
        <begin position="72"/>
        <end position="84"/>
    </location>
</feature>
<dbReference type="Pfam" id="PF05183">
    <property type="entry name" value="RdRP"/>
    <property type="match status" value="1"/>
</dbReference>
<keyword evidence="1" id="KW-0694">RNA-binding</keyword>
<evidence type="ECO:0000256" key="2">
    <source>
        <dbReference type="SAM" id="MobiDB-lite"/>
    </source>
</evidence>
<feature type="region of interest" description="Disordered" evidence="2">
    <location>
        <begin position="65"/>
        <end position="86"/>
    </location>
</feature>
<dbReference type="Proteomes" id="UP001278766">
    <property type="component" value="Unassembled WGS sequence"/>
</dbReference>
<evidence type="ECO:0000259" key="4">
    <source>
        <dbReference type="Pfam" id="PF25358"/>
    </source>
</evidence>
<keyword evidence="1" id="KW-0548">Nucleotidyltransferase</keyword>
<reference evidence="5" key="2">
    <citation type="submission" date="2023-06" db="EMBL/GenBank/DDBJ databases">
        <authorList>
            <consortium name="Lawrence Berkeley National Laboratory"/>
            <person name="Haridas S."/>
            <person name="Hensen N."/>
            <person name="Bonometti L."/>
            <person name="Westerberg I."/>
            <person name="Brannstrom I.O."/>
            <person name="Guillou S."/>
            <person name="Cros-Aarteil S."/>
            <person name="Calhoun S."/>
            <person name="Kuo A."/>
            <person name="Mondo S."/>
            <person name="Pangilinan J."/>
            <person name="Riley R."/>
            <person name="Labutti K."/>
            <person name="Andreopoulos B."/>
            <person name="Lipzen A."/>
            <person name="Chen C."/>
            <person name="Yanf M."/>
            <person name="Daum C."/>
            <person name="Ng V."/>
            <person name="Clum A."/>
            <person name="Steindorff A."/>
            <person name="Ohm R."/>
            <person name="Martin F."/>
            <person name="Silar P."/>
            <person name="Natvig D."/>
            <person name="Lalanne C."/>
            <person name="Gautier V."/>
            <person name="Ament-Velasquez S.L."/>
            <person name="Kruys A."/>
            <person name="Hutchinson M.I."/>
            <person name="Powell A.J."/>
            <person name="Barry K."/>
            <person name="Miller A.N."/>
            <person name="Grigoriev I.V."/>
            <person name="Debuchy R."/>
            <person name="Gladieux P."/>
            <person name="Thoren M.H."/>
            <person name="Johannesson H."/>
        </authorList>
    </citation>
    <scope>NUCLEOTIDE SEQUENCE</scope>
    <source>
        <strain evidence="5">CBS 168.71</strain>
    </source>
</reference>
<dbReference type="GO" id="GO:0030422">
    <property type="term" value="P:siRNA processing"/>
    <property type="evidence" value="ECO:0007669"/>
    <property type="project" value="TreeGrafter"/>
</dbReference>
<gene>
    <name evidence="5" type="ORF">B0H64DRAFT_394019</name>
</gene>
<evidence type="ECO:0000259" key="3">
    <source>
        <dbReference type="Pfam" id="PF05183"/>
    </source>
</evidence>
<dbReference type="GO" id="GO:0031380">
    <property type="term" value="C:nuclear RNA-directed RNA polymerase complex"/>
    <property type="evidence" value="ECO:0007669"/>
    <property type="project" value="TreeGrafter"/>
</dbReference>
<dbReference type="InterPro" id="IPR057503">
    <property type="entry name" value="PH_RdRP"/>
</dbReference>
<name>A0AAE0HKA0_9PEZI</name>
<sequence length="1258" mass="141977">MEVFLRELPLHLASSALQEQLKQFMVPLNITDYLVEKQRNKPTGNITFLREADGKAFLQRHGEELIPQPRVHSSRQRHSRHPPSRSRLSLMGKRVFCRLSDRKPHEYTLKTIKHEASLRSHSEATAEPPTKTLEATELNCGYHTLNDGKLTFTAEWTAAERCLVKFAKRTLTITMTRRKVQLRIPFQSIIDLVWWHNGSVAVTLSWAPTILISQSPEDDLAAAISLFSFSPGGSQKKADQSQRLQAIDKDHLPISPFCLVYRFQVPNAITRHTNSDFQSEMFRLTRQQLFHVTRDEFSFKHAIAVRFSDAAANLRGLLAQYTSTGSLPFGLLFLLQALMANGYLHPTTISALAQRLAQRFREARGVGDTKPPVSVDAFKKLFDWIDYPMVHGESAMFEVDGIMEYLEKAEILIRESSALRLRMAAGEEMQNRALIFRAVVTPTRITLHGPEPEPMNRVLRKYPDHSYFIRTQFCDENGQDLFFNAKVSLDSIYDRFKSVLSNGIQVAGRVYKLLGFSHSSLRAHSAWLSASFVHQGQVQIPDLIVTGLGDFNKIKSPARRAARIGQAFSETPWAVDLDEHLVKVERIPDVERISEVKRTKEVFSDGVGTLSQGVAQLVHDIIPKSKGFPTCFQIRWGGAKGMLAVDPRLDGNIICIRPSMEKFDSNDKQLEICDMASNPMPMVLNRQLIKILEDMGAPNKWFLDLQNNELQRLRGISSTVYNTASFLRSQRIGESIQLHKFLRQTEAMGLDYRRDNFLRGAVEAILLRELRLLKHKARIPVRNGMTLFGIMDETGLLKEGEVYVTFDPEDDRHSQPPGPGLVLVTRSPALHPGDVQTFVNTIPPDDHPLVQLRNCLVFSMWGERSPSNQLSGGDLDGDVFHIIWDPAVVDVVTTFPPASYPRVEPLELTRPVTSADMAAFFVDFMRTDHLGVIATRHMILADQREDGTLDQDCIKLAELHSSAVDFSKSGRAVELSQLPRSPKWRPDFLAPGPLITIYDKSAIAMEDYVAPQANEDEDDDDAGPRHRYYGSDKILGQLYRAVDERKIWTEDIRMTVESGRSSFWDELLAALRVRVGGIGPVEWRHRSDEAHGILHAYQDAVHGLMIDCADQPHQPLRELEVFVGFILNKNGIQTHRQRDRSVKLKDGFERIAAWITREMRNPTSMSGYTSELDALELCLACLNVGCQKKHRQMLPGHRSSPQDIESFKIVAAAALMRELATLEKGKPGLEYTYGGGYVGVSGRVGRNPDRALPGISKR</sequence>
<keyword evidence="6" id="KW-1185">Reference proteome</keyword>
<evidence type="ECO:0000313" key="5">
    <source>
        <dbReference type="EMBL" id="KAK3298117.1"/>
    </source>
</evidence>
<accession>A0AAE0HKA0</accession>
<dbReference type="GeneID" id="87840627"/>
<keyword evidence="1" id="KW-0696">RNA-directed RNA polymerase</keyword>
<dbReference type="PANTHER" id="PTHR23079:SF17">
    <property type="entry name" value="RNA-DEPENDENT RNA POLYMERASE"/>
    <property type="match status" value="1"/>
</dbReference>
<reference evidence="5" key="1">
    <citation type="journal article" date="2023" name="Mol. Phylogenet. Evol.">
        <title>Genome-scale phylogeny and comparative genomics of the fungal order Sordariales.</title>
        <authorList>
            <person name="Hensen N."/>
            <person name="Bonometti L."/>
            <person name="Westerberg I."/>
            <person name="Brannstrom I.O."/>
            <person name="Guillou S."/>
            <person name="Cros-Aarteil S."/>
            <person name="Calhoun S."/>
            <person name="Haridas S."/>
            <person name="Kuo A."/>
            <person name="Mondo S."/>
            <person name="Pangilinan J."/>
            <person name="Riley R."/>
            <person name="LaButti K."/>
            <person name="Andreopoulos B."/>
            <person name="Lipzen A."/>
            <person name="Chen C."/>
            <person name="Yan M."/>
            <person name="Daum C."/>
            <person name="Ng V."/>
            <person name="Clum A."/>
            <person name="Steindorff A."/>
            <person name="Ohm R.A."/>
            <person name="Martin F."/>
            <person name="Silar P."/>
            <person name="Natvig D.O."/>
            <person name="Lalanne C."/>
            <person name="Gautier V."/>
            <person name="Ament-Velasquez S.L."/>
            <person name="Kruys A."/>
            <person name="Hutchinson M.I."/>
            <person name="Powell A.J."/>
            <person name="Barry K."/>
            <person name="Miller A.N."/>
            <person name="Grigoriev I.V."/>
            <person name="Debuchy R."/>
            <person name="Gladieux P."/>
            <person name="Hiltunen Thoren M."/>
            <person name="Johannesson H."/>
        </authorList>
    </citation>
    <scope>NUCLEOTIDE SEQUENCE</scope>
    <source>
        <strain evidence="5">CBS 168.71</strain>
    </source>
</reference>
<dbReference type="Pfam" id="PF25358">
    <property type="entry name" value="PH_fung_RdRP"/>
    <property type="match status" value="1"/>
</dbReference>
<feature type="domain" description="RdRP-like PH" evidence="4">
    <location>
        <begin position="132"/>
        <end position="274"/>
    </location>
</feature>
<comment type="catalytic activity">
    <reaction evidence="1">
        <text>RNA(n) + a ribonucleoside 5'-triphosphate = RNA(n+1) + diphosphate</text>
        <dbReference type="Rhea" id="RHEA:21248"/>
        <dbReference type="Rhea" id="RHEA-COMP:14527"/>
        <dbReference type="Rhea" id="RHEA-COMP:17342"/>
        <dbReference type="ChEBI" id="CHEBI:33019"/>
        <dbReference type="ChEBI" id="CHEBI:61557"/>
        <dbReference type="ChEBI" id="CHEBI:140395"/>
        <dbReference type="EC" id="2.7.7.48"/>
    </reaction>
</comment>
<proteinExistence type="inferred from homology"/>
<dbReference type="EMBL" id="JAUEPN010000003">
    <property type="protein sequence ID" value="KAK3298117.1"/>
    <property type="molecule type" value="Genomic_DNA"/>
</dbReference>
<feature type="domain" description="RDRP core" evidence="3">
    <location>
        <begin position="440"/>
        <end position="1042"/>
    </location>
</feature>
<dbReference type="AlphaFoldDB" id="A0AAE0HKA0"/>
<dbReference type="PANTHER" id="PTHR23079">
    <property type="entry name" value="RNA-DEPENDENT RNA POLYMERASE"/>
    <property type="match status" value="1"/>
</dbReference>
<evidence type="ECO:0000313" key="6">
    <source>
        <dbReference type="Proteomes" id="UP001278766"/>
    </source>
</evidence>
<protein>
    <recommendedName>
        <fullName evidence="1">RNA-dependent RNA polymerase</fullName>
        <ecNumber evidence="1">2.7.7.48</ecNumber>
    </recommendedName>
</protein>
<dbReference type="GO" id="GO:0003968">
    <property type="term" value="F:RNA-directed RNA polymerase activity"/>
    <property type="evidence" value="ECO:0007669"/>
    <property type="project" value="UniProtKB-KW"/>
</dbReference>
<dbReference type="InterPro" id="IPR057596">
    <property type="entry name" value="RDRP_core"/>
</dbReference>
<dbReference type="EC" id="2.7.7.48" evidence="1"/>
<dbReference type="InterPro" id="IPR007855">
    <property type="entry name" value="RDRP"/>
</dbReference>
<organism evidence="5 6">
    <name type="scientific">Chaetomium fimeti</name>
    <dbReference type="NCBI Taxonomy" id="1854472"/>
    <lineage>
        <taxon>Eukaryota</taxon>
        <taxon>Fungi</taxon>
        <taxon>Dikarya</taxon>
        <taxon>Ascomycota</taxon>
        <taxon>Pezizomycotina</taxon>
        <taxon>Sordariomycetes</taxon>
        <taxon>Sordariomycetidae</taxon>
        <taxon>Sordariales</taxon>
        <taxon>Chaetomiaceae</taxon>
        <taxon>Chaetomium</taxon>
    </lineage>
</organism>
<dbReference type="GO" id="GO:0003723">
    <property type="term" value="F:RNA binding"/>
    <property type="evidence" value="ECO:0007669"/>
    <property type="project" value="UniProtKB-KW"/>
</dbReference>
<comment type="caution">
    <text evidence="5">The sequence shown here is derived from an EMBL/GenBank/DDBJ whole genome shotgun (WGS) entry which is preliminary data.</text>
</comment>